<evidence type="ECO:0000313" key="5">
    <source>
        <dbReference type="Proteomes" id="UP000663722"/>
    </source>
</evidence>
<sequence length="44" mass="4977">MKMFTNNVSETFVPAGLCFFRTLGILNNIPGSSEKLRDYVRPVI</sequence>
<accession>A0A975GTF8</accession>
<dbReference type="EMBL" id="CP061800">
    <property type="protein sequence ID" value="QTA85824.1"/>
    <property type="molecule type" value="Genomic_DNA"/>
</dbReference>
<dbReference type="Proteomes" id="UP000663722">
    <property type="component" value="Chromosome"/>
</dbReference>
<dbReference type="KEGG" id="dmm:dnm_066610"/>
<reference evidence="4" key="1">
    <citation type="journal article" date="2021" name="Microb. Physiol.">
        <title>Proteogenomic Insights into the Physiology of Marine, Sulfate-Reducing, Filamentous Desulfonema limicola and Desulfonema magnum.</title>
        <authorList>
            <person name="Schnaars V."/>
            <person name="Wohlbrand L."/>
            <person name="Scheve S."/>
            <person name="Hinrichs C."/>
            <person name="Reinhardt R."/>
            <person name="Rabus R."/>
        </authorList>
    </citation>
    <scope>NUCLEOTIDE SEQUENCE</scope>
    <source>
        <strain evidence="4">4be13</strain>
    </source>
</reference>
<dbReference type="KEGG" id="dmm:dnm_018390"/>
<name>A0A975GTF8_9BACT</name>
<keyword evidence="5" id="KW-1185">Reference proteome</keyword>
<evidence type="ECO:0000313" key="1">
    <source>
        <dbReference type="EMBL" id="QTA85824.1"/>
    </source>
</evidence>
<dbReference type="KEGG" id="dmm:dnm_060070"/>
<evidence type="ECO:0000313" key="4">
    <source>
        <dbReference type="EMBL" id="QTA93075.1"/>
    </source>
</evidence>
<protein>
    <submittedName>
        <fullName evidence="4">Uncharacterized protein</fullName>
    </submittedName>
</protein>
<evidence type="ECO:0000313" key="3">
    <source>
        <dbReference type="EMBL" id="QTA90600.1"/>
    </source>
</evidence>
<gene>
    <name evidence="1" type="ORF">dnm_018390</name>
    <name evidence="2" type="ORF">dnm_060070</name>
    <name evidence="3" type="ORF">dnm_066610</name>
    <name evidence="4" type="ORF">dnm_091720</name>
</gene>
<dbReference type="KEGG" id="dmm:dnm_091720"/>
<proteinExistence type="predicted"/>
<organism evidence="4 5">
    <name type="scientific">Desulfonema magnum</name>
    <dbReference type="NCBI Taxonomy" id="45655"/>
    <lineage>
        <taxon>Bacteria</taxon>
        <taxon>Pseudomonadati</taxon>
        <taxon>Thermodesulfobacteriota</taxon>
        <taxon>Desulfobacteria</taxon>
        <taxon>Desulfobacterales</taxon>
        <taxon>Desulfococcaceae</taxon>
        <taxon>Desulfonema</taxon>
    </lineage>
</organism>
<dbReference type="EMBL" id="CP061800">
    <property type="protein sequence ID" value="QTA93075.1"/>
    <property type="molecule type" value="Genomic_DNA"/>
</dbReference>
<dbReference type="EMBL" id="CP061800">
    <property type="protein sequence ID" value="QTA90600.1"/>
    <property type="molecule type" value="Genomic_DNA"/>
</dbReference>
<dbReference type="AlphaFoldDB" id="A0A975GTF8"/>
<evidence type="ECO:0000313" key="2">
    <source>
        <dbReference type="EMBL" id="QTA89948.1"/>
    </source>
</evidence>
<dbReference type="EMBL" id="CP061800">
    <property type="protein sequence ID" value="QTA89948.1"/>
    <property type="molecule type" value="Genomic_DNA"/>
</dbReference>